<name>A0A9P9D1J4_9HYPO</name>
<evidence type="ECO:0000313" key="1">
    <source>
        <dbReference type="EMBL" id="KAH7110797.1"/>
    </source>
</evidence>
<protein>
    <recommendedName>
        <fullName evidence="3">F-box domain-containing protein</fullName>
    </recommendedName>
</protein>
<comment type="caution">
    <text evidence="1">The sequence shown here is derived from an EMBL/GenBank/DDBJ whole genome shotgun (WGS) entry which is preliminary data.</text>
</comment>
<reference evidence="1" key="1">
    <citation type="journal article" date="2021" name="Nat. Commun.">
        <title>Genetic determinants of endophytism in the Arabidopsis root mycobiome.</title>
        <authorList>
            <person name="Mesny F."/>
            <person name="Miyauchi S."/>
            <person name="Thiergart T."/>
            <person name="Pickel B."/>
            <person name="Atanasova L."/>
            <person name="Karlsson M."/>
            <person name="Huettel B."/>
            <person name="Barry K.W."/>
            <person name="Haridas S."/>
            <person name="Chen C."/>
            <person name="Bauer D."/>
            <person name="Andreopoulos W."/>
            <person name="Pangilinan J."/>
            <person name="LaButti K."/>
            <person name="Riley R."/>
            <person name="Lipzen A."/>
            <person name="Clum A."/>
            <person name="Drula E."/>
            <person name="Henrissat B."/>
            <person name="Kohler A."/>
            <person name="Grigoriev I.V."/>
            <person name="Martin F.M."/>
            <person name="Hacquard S."/>
        </authorList>
    </citation>
    <scope>NUCLEOTIDE SEQUENCE</scope>
    <source>
        <strain evidence="1">MPI-CAGE-AT-0021</strain>
    </source>
</reference>
<evidence type="ECO:0008006" key="3">
    <source>
        <dbReference type="Google" id="ProtNLM"/>
    </source>
</evidence>
<dbReference type="OrthoDB" id="4772757at2759"/>
<organism evidence="1 2">
    <name type="scientific">Dactylonectria estremocensis</name>
    <dbReference type="NCBI Taxonomy" id="1079267"/>
    <lineage>
        <taxon>Eukaryota</taxon>
        <taxon>Fungi</taxon>
        <taxon>Dikarya</taxon>
        <taxon>Ascomycota</taxon>
        <taxon>Pezizomycotina</taxon>
        <taxon>Sordariomycetes</taxon>
        <taxon>Hypocreomycetidae</taxon>
        <taxon>Hypocreales</taxon>
        <taxon>Nectriaceae</taxon>
        <taxon>Dactylonectria</taxon>
    </lineage>
</organism>
<dbReference type="Proteomes" id="UP000717696">
    <property type="component" value="Unassembled WGS sequence"/>
</dbReference>
<proteinExistence type="predicted"/>
<gene>
    <name evidence="1" type="ORF">B0J13DRAFT_577518</name>
</gene>
<dbReference type="AlphaFoldDB" id="A0A9P9D1J4"/>
<evidence type="ECO:0000313" key="2">
    <source>
        <dbReference type="Proteomes" id="UP000717696"/>
    </source>
</evidence>
<sequence length="78" mass="8352">MVLNLPPEILATIAAFLEPIEGVALLCTSQRCRLAFEPILYWHDANSINPAALLWAAGEGEVSTAQKALAASRSDCVQ</sequence>
<accession>A0A9P9D1J4</accession>
<keyword evidence="2" id="KW-1185">Reference proteome</keyword>
<dbReference type="EMBL" id="JAGMUU010000060">
    <property type="protein sequence ID" value="KAH7110797.1"/>
    <property type="molecule type" value="Genomic_DNA"/>
</dbReference>